<reference evidence="2" key="2">
    <citation type="submission" date="2025-08" db="UniProtKB">
        <authorList>
            <consortium name="Ensembl"/>
        </authorList>
    </citation>
    <scope>IDENTIFICATION</scope>
</reference>
<dbReference type="Proteomes" id="UP001501920">
    <property type="component" value="Chromosome 11"/>
</dbReference>
<evidence type="ECO:0000313" key="3">
    <source>
        <dbReference type="Proteomes" id="UP001501920"/>
    </source>
</evidence>
<accession>A0A3B4DQA7</accession>
<reference evidence="2 3" key="1">
    <citation type="submission" date="2020-10" db="EMBL/GenBank/DDBJ databases">
        <title>Pygocentrus nattereri (red-bellied piranha) genome, fPygNat1, primary haplotype.</title>
        <authorList>
            <person name="Myers G."/>
            <person name="Meyer A."/>
            <person name="Karagic N."/>
            <person name="Pippel M."/>
            <person name="Winkler S."/>
            <person name="Tracey A."/>
            <person name="Wood J."/>
            <person name="Formenti G."/>
            <person name="Howe K."/>
            <person name="Fedrigo O."/>
            <person name="Jarvis E.D."/>
        </authorList>
    </citation>
    <scope>NUCLEOTIDE SEQUENCE [LARGE SCALE GENOMIC DNA]</scope>
</reference>
<feature type="transmembrane region" description="Helical" evidence="1">
    <location>
        <begin position="6"/>
        <end position="26"/>
    </location>
</feature>
<keyword evidence="1" id="KW-0472">Membrane</keyword>
<keyword evidence="1" id="KW-0812">Transmembrane</keyword>
<dbReference type="OMA" id="FFYASCF"/>
<dbReference type="AlphaFoldDB" id="A0A3B4DQA7"/>
<protein>
    <submittedName>
        <fullName evidence="2">Si:ch73-208h1.4</fullName>
    </submittedName>
</protein>
<sequence>VHNIIIVIIFCMVCFLLLMAFFYTFCFHCTLQSSAKDSHTNAGCSVEREDATYRRSSSSPSLGNTI</sequence>
<name>A0A3B4DQA7_PYGNA</name>
<dbReference type="GeneTree" id="ENSGT00940000177027"/>
<dbReference type="Ensembl" id="ENSPNAT00000008377.2">
    <property type="protein sequence ID" value="ENSPNAP00000025134.2"/>
    <property type="gene ID" value="ENSPNAG00000010054.2"/>
</dbReference>
<evidence type="ECO:0000313" key="2">
    <source>
        <dbReference type="Ensembl" id="ENSPNAP00000025134.2"/>
    </source>
</evidence>
<keyword evidence="1" id="KW-1133">Transmembrane helix</keyword>
<keyword evidence="3" id="KW-1185">Reference proteome</keyword>
<evidence type="ECO:0000256" key="1">
    <source>
        <dbReference type="SAM" id="Phobius"/>
    </source>
</evidence>
<organism evidence="2 3">
    <name type="scientific">Pygocentrus nattereri</name>
    <name type="common">Red-bellied piranha</name>
    <dbReference type="NCBI Taxonomy" id="42514"/>
    <lineage>
        <taxon>Eukaryota</taxon>
        <taxon>Metazoa</taxon>
        <taxon>Chordata</taxon>
        <taxon>Craniata</taxon>
        <taxon>Vertebrata</taxon>
        <taxon>Euteleostomi</taxon>
        <taxon>Actinopterygii</taxon>
        <taxon>Neopterygii</taxon>
        <taxon>Teleostei</taxon>
        <taxon>Ostariophysi</taxon>
        <taxon>Characiformes</taxon>
        <taxon>Characoidei</taxon>
        <taxon>Pygocentrus</taxon>
    </lineage>
</organism>
<reference evidence="2" key="3">
    <citation type="submission" date="2025-09" db="UniProtKB">
        <authorList>
            <consortium name="Ensembl"/>
        </authorList>
    </citation>
    <scope>IDENTIFICATION</scope>
</reference>
<proteinExistence type="predicted"/>